<protein>
    <submittedName>
        <fullName evidence="4">Unannotated protein</fullName>
    </submittedName>
</protein>
<feature type="coiled-coil region" evidence="1">
    <location>
        <begin position="122"/>
        <end position="185"/>
    </location>
</feature>
<evidence type="ECO:0000313" key="3">
    <source>
        <dbReference type="EMBL" id="CAB4749031.1"/>
    </source>
</evidence>
<name>A0A6J7AXB8_9ZZZZ</name>
<dbReference type="Gene3D" id="1.10.10.10">
    <property type="entry name" value="Winged helix-like DNA-binding domain superfamily/Winged helix DNA-binding domain"/>
    <property type="match status" value="1"/>
</dbReference>
<dbReference type="InterPro" id="IPR036388">
    <property type="entry name" value="WH-like_DNA-bd_sf"/>
</dbReference>
<organism evidence="4">
    <name type="scientific">freshwater metagenome</name>
    <dbReference type="NCBI Taxonomy" id="449393"/>
    <lineage>
        <taxon>unclassified sequences</taxon>
        <taxon>metagenomes</taxon>
        <taxon>ecological metagenomes</taxon>
    </lineage>
</organism>
<dbReference type="SUPFAM" id="SSF46785">
    <property type="entry name" value="Winged helix' DNA-binding domain"/>
    <property type="match status" value="1"/>
</dbReference>
<evidence type="ECO:0000259" key="2">
    <source>
        <dbReference type="Pfam" id="PF03551"/>
    </source>
</evidence>
<sequence>MRSRIEALEFALLGLLSQGSLHGYELRKRLIATYGPFRALSFSVLYPQLRRMLEAGLIEESKSTTSLATPKSRRSRIVYAITKNGRKRFSELAGGSGPEDWDDENFEVRFAFFSPTPPTNRVQILEGRHRRLLEKAAILRSEISNAAQTSEGSDKYLTEWRRHSLESIEREISWLEEMTKNEKET</sequence>
<dbReference type="InterPro" id="IPR052509">
    <property type="entry name" value="Metal_resp_DNA-bind_regulator"/>
</dbReference>
<dbReference type="AlphaFoldDB" id="A0A6J7AXB8"/>
<evidence type="ECO:0000256" key="1">
    <source>
        <dbReference type="SAM" id="Coils"/>
    </source>
</evidence>
<dbReference type="InterPro" id="IPR036390">
    <property type="entry name" value="WH_DNA-bd_sf"/>
</dbReference>
<dbReference type="PANTHER" id="PTHR33169:SF26">
    <property type="entry name" value="CONSERVED PROTEIN"/>
    <property type="match status" value="1"/>
</dbReference>
<dbReference type="Pfam" id="PF03551">
    <property type="entry name" value="PadR"/>
    <property type="match status" value="1"/>
</dbReference>
<keyword evidence="1" id="KW-0175">Coiled coil</keyword>
<gene>
    <name evidence="3" type="ORF">UFOPK2844_00307</name>
    <name evidence="4" type="ORF">UFOPK3227_00534</name>
</gene>
<accession>A0A6J7AXB8</accession>
<dbReference type="PANTHER" id="PTHR33169">
    <property type="entry name" value="PADR-FAMILY TRANSCRIPTIONAL REGULATOR"/>
    <property type="match status" value="1"/>
</dbReference>
<evidence type="ECO:0000313" key="4">
    <source>
        <dbReference type="EMBL" id="CAB4837515.1"/>
    </source>
</evidence>
<dbReference type="EMBL" id="CAEZZG010000003">
    <property type="protein sequence ID" value="CAB4749031.1"/>
    <property type="molecule type" value="Genomic_DNA"/>
</dbReference>
<proteinExistence type="predicted"/>
<reference evidence="4" key="1">
    <citation type="submission" date="2020-05" db="EMBL/GenBank/DDBJ databases">
        <authorList>
            <person name="Chiriac C."/>
            <person name="Salcher M."/>
            <person name="Ghai R."/>
            <person name="Kavagutti S V."/>
        </authorList>
    </citation>
    <scope>NUCLEOTIDE SEQUENCE</scope>
</reference>
<dbReference type="InterPro" id="IPR005149">
    <property type="entry name" value="Tscrpt_reg_PadR_N"/>
</dbReference>
<feature type="domain" description="Transcription regulator PadR N-terminal" evidence="2">
    <location>
        <begin position="12"/>
        <end position="90"/>
    </location>
</feature>
<dbReference type="EMBL" id="CAFAHD010000046">
    <property type="protein sequence ID" value="CAB4837515.1"/>
    <property type="molecule type" value="Genomic_DNA"/>
</dbReference>